<keyword evidence="7" id="KW-0325">Glycoprotein</keyword>
<dbReference type="STRING" id="48698.ENSPFOP00000003774"/>
<proteinExistence type="inferred from homology"/>
<dbReference type="OrthoDB" id="5917722at2759"/>
<feature type="compositionally biased region" description="Low complexity" evidence="8">
    <location>
        <begin position="30"/>
        <end position="46"/>
    </location>
</feature>
<keyword evidence="4 10" id="KW-0732">Signal</keyword>
<evidence type="ECO:0000256" key="4">
    <source>
        <dbReference type="ARBA" id="ARBA00022729"/>
    </source>
</evidence>
<sequence>MSFWRVFSVVIVSTCWLLVLSKDEVAAGTAPTTPAATGPTTVKPAVSNSSRANSTLSGSGSTKKVGFNLGADSSMIQRALYVLIGITIIGVLYFLIRAVRLKKPAHRKKYGLLSNYDDSVEMEAVESEEDDTLYEARSLRR</sequence>
<evidence type="ECO:0000256" key="10">
    <source>
        <dbReference type="SAM" id="SignalP"/>
    </source>
</evidence>
<organism evidence="11 12">
    <name type="scientific">Poecilia formosa</name>
    <name type="common">Amazon molly</name>
    <name type="synonym">Limia formosa</name>
    <dbReference type="NCBI Taxonomy" id="48698"/>
    <lineage>
        <taxon>Eukaryota</taxon>
        <taxon>Metazoa</taxon>
        <taxon>Chordata</taxon>
        <taxon>Craniata</taxon>
        <taxon>Vertebrata</taxon>
        <taxon>Euteleostomi</taxon>
        <taxon>Actinopterygii</taxon>
        <taxon>Neopterygii</taxon>
        <taxon>Teleostei</taxon>
        <taxon>Neoteleostei</taxon>
        <taxon>Acanthomorphata</taxon>
        <taxon>Ovalentaria</taxon>
        <taxon>Atherinomorphae</taxon>
        <taxon>Cyprinodontiformes</taxon>
        <taxon>Poeciliidae</taxon>
        <taxon>Poeciliinae</taxon>
        <taxon>Poecilia</taxon>
    </lineage>
</organism>
<evidence type="ECO:0000256" key="2">
    <source>
        <dbReference type="ARBA" id="ARBA00006986"/>
    </source>
</evidence>
<evidence type="ECO:0000256" key="9">
    <source>
        <dbReference type="SAM" id="Phobius"/>
    </source>
</evidence>
<dbReference type="RefSeq" id="XP_007574869.1">
    <property type="nucleotide sequence ID" value="XM_007574807.2"/>
</dbReference>
<feature type="compositionally biased region" description="Polar residues" evidence="8">
    <location>
        <begin position="47"/>
        <end position="60"/>
    </location>
</feature>
<dbReference type="GeneID" id="103153778"/>
<dbReference type="AlphaFoldDB" id="A0A087XDC1"/>
<comment type="subcellular location">
    <subcellularLocation>
        <location evidence="1">Membrane</location>
        <topology evidence="1">Single-pass type I membrane protein</topology>
    </subcellularLocation>
</comment>
<dbReference type="InterPro" id="IPR009565">
    <property type="entry name" value="FAM174-like"/>
</dbReference>
<reference evidence="11" key="3">
    <citation type="submission" date="2025-09" db="UniProtKB">
        <authorList>
            <consortium name="Ensembl"/>
        </authorList>
    </citation>
    <scope>IDENTIFICATION</scope>
</reference>
<reference evidence="11" key="2">
    <citation type="submission" date="2025-08" db="UniProtKB">
        <authorList>
            <consortium name="Ensembl"/>
        </authorList>
    </citation>
    <scope>IDENTIFICATION</scope>
</reference>
<dbReference type="PANTHER" id="PTHR28607:SF2">
    <property type="entry name" value="PROTEIN FAM174C"/>
    <property type="match status" value="1"/>
</dbReference>
<accession>A0A087XDC1</accession>
<dbReference type="Ensembl" id="ENSPFOT00000003782.1">
    <property type="protein sequence ID" value="ENSPFOP00000003774.1"/>
    <property type="gene ID" value="ENSPFOG00000003929.1"/>
</dbReference>
<dbReference type="Pfam" id="PF06679">
    <property type="entry name" value="DUF1180"/>
    <property type="match status" value="1"/>
</dbReference>
<dbReference type="CTD" id="55009"/>
<evidence type="ECO:0000256" key="8">
    <source>
        <dbReference type="SAM" id="MobiDB-lite"/>
    </source>
</evidence>
<dbReference type="EMBL" id="AYCK01016277">
    <property type="status" value="NOT_ANNOTATED_CDS"/>
    <property type="molecule type" value="Genomic_DNA"/>
</dbReference>
<dbReference type="Proteomes" id="UP000028760">
    <property type="component" value="Unassembled WGS sequence"/>
</dbReference>
<dbReference type="PANTHER" id="PTHR28607">
    <property type="entry name" value="EXPRESSED PROTEIN"/>
    <property type="match status" value="1"/>
</dbReference>
<reference evidence="12" key="1">
    <citation type="submission" date="2013-10" db="EMBL/GenBank/DDBJ databases">
        <authorList>
            <person name="Schartl M."/>
            <person name="Warren W."/>
        </authorList>
    </citation>
    <scope>NUCLEOTIDE SEQUENCE [LARGE SCALE GENOMIC DNA]</scope>
    <source>
        <strain evidence="12">female</strain>
    </source>
</reference>
<protein>
    <submittedName>
        <fullName evidence="11">Family with sequence similarity 174 member C</fullName>
    </submittedName>
</protein>
<dbReference type="eggNOG" id="KOG3858">
    <property type="taxonomic scope" value="Eukaryota"/>
</dbReference>
<feature type="signal peptide" evidence="10">
    <location>
        <begin position="1"/>
        <end position="21"/>
    </location>
</feature>
<evidence type="ECO:0000256" key="6">
    <source>
        <dbReference type="ARBA" id="ARBA00023136"/>
    </source>
</evidence>
<keyword evidence="3 9" id="KW-0812">Transmembrane</keyword>
<keyword evidence="6 9" id="KW-0472">Membrane</keyword>
<dbReference type="OMA" id="TTMLFNI"/>
<comment type="similarity">
    <text evidence="2">Belongs to the FAM174 family.</text>
</comment>
<evidence type="ECO:0000256" key="3">
    <source>
        <dbReference type="ARBA" id="ARBA00022692"/>
    </source>
</evidence>
<keyword evidence="5 9" id="KW-1133">Transmembrane helix</keyword>
<name>A0A087XDC1_POEFO</name>
<dbReference type="KEGG" id="pfor:103153778"/>
<feature type="region of interest" description="Disordered" evidence="8">
    <location>
        <begin position="30"/>
        <end position="60"/>
    </location>
</feature>
<dbReference type="GeneTree" id="ENSGT00530000064649"/>
<keyword evidence="12" id="KW-1185">Reference proteome</keyword>
<evidence type="ECO:0000256" key="5">
    <source>
        <dbReference type="ARBA" id="ARBA00022989"/>
    </source>
</evidence>
<dbReference type="GO" id="GO:0005576">
    <property type="term" value="C:extracellular region"/>
    <property type="evidence" value="ECO:0007669"/>
    <property type="project" value="TreeGrafter"/>
</dbReference>
<feature type="transmembrane region" description="Helical" evidence="9">
    <location>
        <begin position="79"/>
        <end position="99"/>
    </location>
</feature>
<evidence type="ECO:0000256" key="1">
    <source>
        <dbReference type="ARBA" id="ARBA00004479"/>
    </source>
</evidence>
<dbReference type="GO" id="GO:0016020">
    <property type="term" value="C:membrane"/>
    <property type="evidence" value="ECO:0007669"/>
    <property type="project" value="UniProtKB-SubCell"/>
</dbReference>
<evidence type="ECO:0000256" key="7">
    <source>
        <dbReference type="ARBA" id="ARBA00023180"/>
    </source>
</evidence>
<evidence type="ECO:0000313" key="11">
    <source>
        <dbReference type="Ensembl" id="ENSPFOP00000003774.1"/>
    </source>
</evidence>
<evidence type="ECO:0000313" key="12">
    <source>
        <dbReference type="Proteomes" id="UP000028760"/>
    </source>
</evidence>
<feature type="chain" id="PRO_5001832716" evidence="10">
    <location>
        <begin position="22"/>
        <end position="141"/>
    </location>
</feature>